<evidence type="ECO:0000259" key="9">
    <source>
        <dbReference type="SMART" id="SM01192"/>
    </source>
</evidence>
<dbReference type="InterPro" id="IPR020810">
    <property type="entry name" value="Enolase_C"/>
</dbReference>
<comment type="similarity">
    <text evidence="2">Belongs to the enolase family.</text>
</comment>
<dbReference type="Proteomes" id="UP000034536">
    <property type="component" value="Unassembled WGS sequence"/>
</dbReference>
<dbReference type="EMBL" id="LBQX01000018">
    <property type="protein sequence ID" value="KKP86610.1"/>
    <property type="molecule type" value="Genomic_DNA"/>
</dbReference>
<dbReference type="AlphaFoldDB" id="A0A0G0FGP5"/>
<accession>A0A0G0FGP5</accession>
<evidence type="ECO:0000256" key="7">
    <source>
        <dbReference type="ARBA" id="ARBA00023239"/>
    </source>
</evidence>
<dbReference type="GO" id="GO:0000015">
    <property type="term" value="C:phosphopyruvate hydratase complex"/>
    <property type="evidence" value="ECO:0007669"/>
    <property type="project" value="InterPro"/>
</dbReference>
<feature type="domain" description="Enolase N-terminal" evidence="10">
    <location>
        <begin position="4"/>
        <end position="134"/>
    </location>
</feature>
<dbReference type="Gene3D" id="3.30.390.10">
    <property type="entry name" value="Enolase-like, N-terminal domain"/>
    <property type="match status" value="1"/>
</dbReference>
<keyword evidence="8" id="KW-0460">Magnesium</keyword>
<organism evidence="11 12">
    <name type="scientific">Candidatus Roizmanbacteria bacterium GW2011_GWA2_35_8</name>
    <dbReference type="NCBI Taxonomy" id="1618479"/>
    <lineage>
        <taxon>Bacteria</taxon>
        <taxon>Candidatus Roizmaniibacteriota</taxon>
    </lineage>
</organism>
<gene>
    <name evidence="11" type="ORF">UR89_C0018G0005</name>
</gene>
<sequence>MSKIQKIVSREVLAADGIPVIMAKLMLDNNLEVEVTVPSNDHRTNYQKVEFYDNDLSRYHGKGVLRAVSFINDLIGPKLVGVSPQKQKEIDGWLLASDSSELRDKLGVNTIYAISMLIAKAGAADANMPLYSYINNIYNSQYHDTKIIIDKVPTSMISVLSTTEELGVKLDFKEFQIIPTTSYQFAKSLEIGTAVATTFKETYNSSTVNSNQDAIETITDTIESLGLRLGQDIFLSLNFTASNYERSGLYELKDKAQALKISDYLDFVKMIAKKYLPLAIIDPFLPSDWTSWKNLNLDLSKETYLIGNELVSSNSKMLQKILSEKLCSSFMINPVIVGTITELFEMATLIRKSGLNYIISSSDHDTSDHSIADLTVGLQPDFVRFGLPTRTENLVKYNRMMEIEQEITNIK</sequence>
<proteinExistence type="inferred from homology"/>
<feature type="domain" description="Enolase C-terminal TIM barrel" evidence="9">
    <location>
        <begin position="149"/>
        <end position="410"/>
    </location>
</feature>
<dbReference type="PIRSF" id="PIRSF001400">
    <property type="entry name" value="Enolase"/>
    <property type="match status" value="1"/>
</dbReference>
<dbReference type="SMART" id="SM01192">
    <property type="entry name" value="Enolase_C"/>
    <property type="match status" value="1"/>
</dbReference>
<dbReference type="GO" id="GO:0004634">
    <property type="term" value="F:phosphopyruvate hydratase activity"/>
    <property type="evidence" value="ECO:0007669"/>
    <property type="project" value="UniProtKB-EC"/>
</dbReference>
<dbReference type="EC" id="4.2.1.11" evidence="3"/>
<dbReference type="InterPro" id="IPR020811">
    <property type="entry name" value="Enolase_N"/>
</dbReference>
<dbReference type="PANTHER" id="PTHR11902:SF30">
    <property type="entry name" value="ENOLASE 4"/>
    <property type="match status" value="1"/>
</dbReference>
<dbReference type="Pfam" id="PF00113">
    <property type="entry name" value="Enolase_C"/>
    <property type="match status" value="1"/>
</dbReference>
<evidence type="ECO:0000259" key="10">
    <source>
        <dbReference type="SMART" id="SM01193"/>
    </source>
</evidence>
<evidence type="ECO:0000313" key="11">
    <source>
        <dbReference type="EMBL" id="KKP86610.1"/>
    </source>
</evidence>
<evidence type="ECO:0000256" key="3">
    <source>
        <dbReference type="ARBA" id="ARBA00012058"/>
    </source>
</evidence>
<dbReference type="SUPFAM" id="SSF54826">
    <property type="entry name" value="Enolase N-terminal domain-like"/>
    <property type="match status" value="1"/>
</dbReference>
<comment type="cofactor">
    <cofactor evidence="8">
        <name>Mg(2+)</name>
        <dbReference type="ChEBI" id="CHEBI:18420"/>
    </cofactor>
    <text evidence="8">Mg(2+) is required for catalysis and for stabilizing the dimer.</text>
</comment>
<evidence type="ECO:0000256" key="1">
    <source>
        <dbReference type="ARBA" id="ARBA00005031"/>
    </source>
</evidence>
<dbReference type="SMART" id="SM01193">
    <property type="entry name" value="Enolase_N"/>
    <property type="match status" value="1"/>
</dbReference>
<evidence type="ECO:0000256" key="2">
    <source>
        <dbReference type="ARBA" id="ARBA00009604"/>
    </source>
</evidence>
<evidence type="ECO:0000256" key="5">
    <source>
        <dbReference type="ARBA" id="ARBA00022525"/>
    </source>
</evidence>
<dbReference type="Gene3D" id="3.20.20.120">
    <property type="entry name" value="Enolase-like C-terminal domain"/>
    <property type="match status" value="1"/>
</dbReference>
<keyword evidence="5" id="KW-0964">Secreted</keyword>
<dbReference type="InterPro" id="IPR036849">
    <property type="entry name" value="Enolase-like_C_sf"/>
</dbReference>
<dbReference type="Pfam" id="PF03952">
    <property type="entry name" value="Enolase_N"/>
    <property type="match status" value="1"/>
</dbReference>
<evidence type="ECO:0000313" key="12">
    <source>
        <dbReference type="Proteomes" id="UP000034536"/>
    </source>
</evidence>
<protein>
    <recommendedName>
        <fullName evidence="4">Enolase</fullName>
        <ecNumber evidence="3">4.2.1.11</ecNumber>
    </recommendedName>
</protein>
<evidence type="ECO:0000256" key="8">
    <source>
        <dbReference type="PIRSR" id="PIRSR001400-3"/>
    </source>
</evidence>
<name>A0A0G0FGP5_9BACT</name>
<keyword evidence="6" id="KW-0324">Glycolysis</keyword>
<dbReference type="PANTHER" id="PTHR11902">
    <property type="entry name" value="ENOLASE"/>
    <property type="match status" value="1"/>
</dbReference>
<dbReference type="SUPFAM" id="SSF51604">
    <property type="entry name" value="Enolase C-terminal domain-like"/>
    <property type="match status" value="1"/>
</dbReference>
<dbReference type="GO" id="GO:0000287">
    <property type="term" value="F:magnesium ion binding"/>
    <property type="evidence" value="ECO:0007669"/>
    <property type="project" value="InterPro"/>
</dbReference>
<comment type="pathway">
    <text evidence="1">Carbohydrate degradation; glycolysis; pyruvate from D-glyceraldehyde 3-phosphate: step 4/5.</text>
</comment>
<dbReference type="UniPathway" id="UPA00109">
    <property type="reaction ID" value="UER00187"/>
</dbReference>
<dbReference type="PRINTS" id="PR00148">
    <property type="entry name" value="ENOLASE"/>
</dbReference>
<dbReference type="InterPro" id="IPR000941">
    <property type="entry name" value="Enolase"/>
</dbReference>
<keyword evidence="7" id="KW-0456">Lyase</keyword>
<feature type="binding site" evidence="8">
    <location>
        <position position="254"/>
    </location>
    <ligand>
        <name>Mg(2+)</name>
        <dbReference type="ChEBI" id="CHEBI:18420"/>
    </ligand>
</feature>
<reference evidence="11 12" key="1">
    <citation type="journal article" date="2015" name="Nature">
        <title>rRNA introns, odd ribosomes, and small enigmatic genomes across a large radiation of phyla.</title>
        <authorList>
            <person name="Brown C.T."/>
            <person name="Hug L.A."/>
            <person name="Thomas B.C."/>
            <person name="Sharon I."/>
            <person name="Castelle C.J."/>
            <person name="Singh A."/>
            <person name="Wilkins M.J."/>
            <person name="Williams K.H."/>
            <person name="Banfield J.F."/>
        </authorList>
    </citation>
    <scope>NUCLEOTIDE SEQUENCE [LARGE SCALE GENOMIC DNA]</scope>
</reference>
<dbReference type="GO" id="GO:0006096">
    <property type="term" value="P:glycolytic process"/>
    <property type="evidence" value="ECO:0007669"/>
    <property type="project" value="UniProtKB-UniPathway"/>
</dbReference>
<comment type="caution">
    <text evidence="11">The sequence shown here is derived from an EMBL/GenBank/DDBJ whole genome shotgun (WGS) entry which is preliminary data.</text>
</comment>
<keyword evidence="8" id="KW-0479">Metal-binding</keyword>
<dbReference type="InterPro" id="IPR029017">
    <property type="entry name" value="Enolase-like_N"/>
</dbReference>
<evidence type="ECO:0000256" key="6">
    <source>
        <dbReference type="ARBA" id="ARBA00023152"/>
    </source>
</evidence>
<evidence type="ECO:0000256" key="4">
    <source>
        <dbReference type="ARBA" id="ARBA00017068"/>
    </source>
</evidence>